<keyword evidence="4 12" id="KW-0158">Chromosome</keyword>
<dbReference type="GO" id="GO:0051301">
    <property type="term" value="P:cell division"/>
    <property type="evidence" value="ECO:0007669"/>
    <property type="project" value="UniProtKB-UniRule"/>
</dbReference>
<evidence type="ECO:0000256" key="9">
    <source>
        <dbReference type="ARBA" id="ARBA00023328"/>
    </source>
</evidence>
<dbReference type="AlphaFoldDB" id="A0AAD1WYD6"/>
<evidence type="ECO:0000256" key="5">
    <source>
        <dbReference type="ARBA" id="ARBA00022618"/>
    </source>
</evidence>
<reference evidence="15" key="1">
    <citation type="submission" date="2022-03" db="EMBL/GenBank/DDBJ databases">
        <authorList>
            <person name="Alioto T."/>
            <person name="Alioto T."/>
            <person name="Gomez Garrido J."/>
        </authorList>
    </citation>
    <scope>NUCLEOTIDE SEQUENCE</scope>
</reference>
<evidence type="ECO:0000256" key="1">
    <source>
        <dbReference type="ARBA" id="ARBA00004584"/>
    </source>
</evidence>
<dbReference type="Proteomes" id="UP001295444">
    <property type="component" value="Chromosome 13"/>
</dbReference>
<keyword evidence="16" id="KW-1185">Reference proteome</keyword>
<evidence type="ECO:0000256" key="2">
    <source>
        <dbReference type="ARBA" id="ARBA00006379"/>
    </source>
</evidence>
<protein>
    <recommendedName>
        <fullName evidence="3 12">Kinetochore protein SPC25</fullName>
    </recommendedName>
</protein>
<dbReference type="GO" id="GO:0031262">
    <property type="term" value="C:Ndc80 complex"/>
    <property type="evidence" value="ECO:0007669"/>
    <property type="project" value="InterPro"/>
</dbReference>
<evidence type="ECO:0000256" key="8">
    <source>
        <dbReference type="ARBA" id="ARBA00023306"/>
    </source>
</evidence>
<keyword evidence="8 12" id="KW-0131">Cell cycle</keyword>
<dbReference type="GO" id="GO:0007059">
    <property type="term" value="P:chromosome segregation"/>
    <property type="evidence" value="ECO:0007669"/>
    <property type="project" value="InterPro"/>
</dbReference>
<comment type="function">
    <text evidence="10">Acts as a component of the essential kinetochore-associated NDC80 complex, which is required for chromosome segregation and spindle checkpoint activity. Required for kinetochore integrity and the organization of stable microtubule binding sites in the outer plate of the kinetochore. The NDC80 complex synergistically enhances the affinity of the SKA1 complex for microtubules and may allow the NDC80 complex to track depolymerizing microtubules.</text>
</comment>
<keyword evidence="12" id="KW-0539">Nucleus</keyword>
<dbReference type="FunFam" id="3.30.457.50:FF:000001">
    <property type="entry name" value="Probable kinetochore protein spc25"/>
    <property type="match status" value="1"/>
</dbReference>
<dbReference type="PANTHER" id="PTHR14281">
    <property type="entry name" value="KINETOCHORE PROTEIN SPC25-RELATED"/>
    <property type="match status" value="1"/>
</dbReference>
<evidence type="ECO:0000313" key="16">
    <source>
        <dbReference type="Proteomes" id="UP001295444"/>
    </source>
</evidence>
<dbReference type="Pfam" id="PF08234">
    <property type="entry name" value="Spindle_Spc25"/>
    <property type="match status" value="1"/>
</dbReference>
<comment type="subunit">
    <text evidence="11">Component of the NDC80 complex, which is composed of ndc80, cdca1, spbc24 and spbc25. The NDC80 complex interacts with mis12 and zwint.</text>
</comment>
<evidence type="ECO:0000259" key="14">
    <source>
        <dbReference type="Pfam" id="PF08234"/>
    </source>
</evidence>
<evidence type="ECO:0000256" key="10">
    <source>
        <dbReference type="ARBA" id="ARBA00045419"/>
    </source>
</evidence>
<evidence type="ECO:0000256" key="4">
    <source>
        <dbReference type="ARBA" id="ARBA00022454"/>
    </source>
</evidence>
<dbReference type="Gene3D" id="3.30.457.50">
    <property type="entry name" value="Chromosome segregation protein Spc25"/>
    <property type="match status" value="1"/>
</dbReference>
<organism evidence="15 16">
    <name type="scientific">Pelobates cultripes</name>
    <name type="common">Western spadefoot toad</name>
    <dbReference type="NCBI Taxonomy" id="61616"/>
    <lineage>
        <taxon>Eukaryota</taxon>
        <taxon>Metazoa</taxon>
        <taxon>Chordata</taxon>
        <taxon>Craniata</taxon>
        <taxon>Vertebrata</taxon>
        <taxon>Euteleostomi</taxon>
        <taxon>Amphibia</taxon>
        <taxon>Batrachia</taxon>
        <taxon>Anura</taxon>
        <taxon>Pelobatoidea</taxon>
        <taxon>Pelobatidae</taxon>
        <taxon>Pelobates</taxon>
    </lineage>
</organism>
<dbReference type="EMBL" id="OW240924">
    <property type="protein sequence ID" value="CAH2327692.1"/>
    <property type="molecule type" value="Genomic_DNA"/>
</dbReference>
<name>A0AAD1WYD6_PELCU</name>
<proteinExistence type="inferred from homology"/>
<dbReference type="GO" id="GO:0005634">
    <property type="term" value="C:nucleus"/>
    <property type="evidence" value="ECO:0007669"/>
    <property type="project" value="UniProtKB-SubCell"/>
</dbReference>
<dbReference type="CDD" id="cd23784">
    <property type="entry name" value="RWD_Spc25"/>
    <property type="match status" value="1"/>
</dbReference>
<evidence type="ECO:0000256" key="3">
    <source>
        <dbReference type="ARBA" id="ARBA00013692"/>
    </source>
</evidence>
<accession>A0AAD1WYD6</accession>
<dbReference type="InterPro" id="IPR045143">
    <property type="entry name" value="Spc25"/>
</dbReference>
<feature type="domain" description="Chromosome segregation protein Spc25 C-terminal" evidence="14">
    <location>
        <begin position="153"/>
        <end position="221"/>
    </location>
</feature>
<feature type="coiled-coil region" evidence="13">
    <location>
        <begin position="57"/>
        <end position="129"/>
    </location>
</feature>
<comment type="subcellular location">
    <subcellularLocation>
        <location evidence="1">Chromosome</location>
        <location evidence="1">Centromere</location>
    </subcellularLocation>
    <subcellularLocation>
        <location evidence="12">Nucleus</location>
    </subcellularLocation>
    <subcellularLocation>
        <location evidence="12">Chromosome</location>
        <location evidence="12">Centromere</location>
        <location evidence="12">Kinetochore</location>
    </subcellularLocation>
</comment>
<sequence>MAAIKGDDEQSLNLYIQDFRTKFITLNEESTNQGVKDMYKDSMRKLTDVWSRKYRDGEQMIEKVEELRNEISLQNKRIEEKQEQLLQEIAKIKENENANVELAKHLQELKEELNRKRELALTNKKANKDRLKELQKSAALFTNRLGLEIRKLRGDKLQFVFRCINPKDLEQPYSCIISFNEDGDYEVAGFDPPVECGAELQQKVRETKNFSALLGNLRKAFAALGSQAK</sequence>
<comment type="similarity">
    <text evidence="2 12">Belongs to the SPC25 family.</text>
</comment>
<keyword evidence="7 13" id="KW-0175">Coiled coil</keyword>
<dbReference type="PANTHER" id="PTHR14281:SF0">
    <property type="entry name" value="KINETOCHORE PROTEIN SPC25"/>
    <property type="match status" value="1"/>
</dbReference>
<evidence type="ECO:0000256" key="7">
    <source>
        <dbReference type="ARBA" id="ARBA00023054"/>
    </source>
</evidence>
<keyword evidence="6 12" id="KW-0498">Mitosis</keyword>
<evidence type="ECO:0000256" key="11">
    <source>
        <dbReference type="ARBA" id="ARBA00065771"/>
    </source>
</evidence>
<keyword evidence="5 12" id="KW-0132">Cell division</keyword>
<evidence type="ECO:0000313" key="15">
    <source>
        <dbReference type="EMBL" id="CAH2327692.1"/>
    </source>
</evidence>
<evidence type="ECO:0000256" key="6">
    <source>
        <dbReference type="ARBA" id="ARBA00022776"/>
    </source>
</evidence>
<evidence type="ECO:0000256" key="12">
    <source>
        <dbReference type="RuleBase" id="RU367150"/>
    </source>
</evidence>
<keyword evidence="9 12" id="KW-0137">Centromere</keyword>
<keyword evidence="12" id="KW-0995">Kinetochore</keyword>
<dbReference type="InterPro" id="IPR013255">
    <property type="entry name" value="Spc25_C"/>
</dbReference>
<gene>
    <name evidence="15" type="ORF">PECUL_23A009824</name>
</gene>
<evidence type="ECO:0000256" key="13">
    <source>
        <dbReference type="SAM" id="Coils"/>
    </source>
</evidence>